<organism evidence="4 5">
    <name type="scientific">Artemisia annua</name>
    <name type="common">Sweet wormwood</name>
    <dbReference type="NCBI Taxonomy" id="35608"/>
    <lineage>
        <taxon>Eukaryota</taxon>
        <taxon>Viridiplantae</taxon>
        <taxon>Streptophyta</taxon>
        <taxon>Embryophyta</taxon>
        <taxon>Tracheophyta</taxon>
        <taxon>Spermatophyta</taxon>
        <taxon>Magnoliopsida</taxon>
        <taxon>eudicotyledons</taxon>
        <taxon>Gunneridae</taxon>
        <taxon>Pentapetalae</taxon>
        <taxon>asterids</taxon>
        <taxon>campanulids</taxon>
        <taxon>Asterales</taxon>
        <taxon>Asteraceae</taxon>
        <taxon>Asteroideae</taxon>
        <taxon>Anthemideae</taxon>
        <taxon>Artemisiinae</taxon>
        <taxon>Artemisia</taxon>
    </lineage>
</organism>
<dbReference type="InterPro" id="IPR008972">
    <property type="entry name" value="Cupredoxin"/>
</dbReference>
<sequence>MNTTVAPGFFLILSLLIEQQSSSGASRTSKFSIAVIAINGNFPGPIHEATTNWNIVVNVKNDLDGPLLLTWNVIQHRKNSWQYGVLGTNCPIPGGWNWTYRIEP</sequence>
<dbReference type="InterPro" id="IPR045087">
    <property type="entry name" value="Cu-oxidase_fam"/>
</dbReference>
<dbReference type="Pfam" id="PF07732">
    <property type="entry name" value="Cu-oxidase_3"/>
    <property type="match status" value="1"/>
</dbReference>
<dbReference type="PANTHER" id="PTHR11709">
    <property type="entry name" value="MULTI-COPPER OXIDASE"/>
    <property type="match status" value="1"/>
</dbReference>
<dbReference type="STRING" id="35608.A0A2U1MJU3"/>
<feature type="signal peptide" evidence="2">
    <location>
        <begin position="1"/>
        <end position="25"/>
    </location>
</feature>
<dbReference type="EMBL" id="PKPP01005077">
    <property type="protein sequence ID" value="PWA61553.1"/>
    <property type="molecule type" value="Genomic_DNA"/>
</dbReference>
<accession>A0A2U1MJU3</accession>
<keyword evidence="2" id="KW-0732">Signal</keyword>
<dbReference type="GO" id="GO:0005886">
    <property type="term" value="C:plasma membrane"/>
    <property type="evidence" value="ECO:0007669"/>
    <property type="project" value="TreeGrafter"/>
</dbReference>
<dbReference type="PANTHER" id="PTHR11709:SF58">
    <property type="entry name" value="SKU5 SIMILAR 3"/>
    <property type="match status" value="1"/>
</dbReference>
<evidence type="ECO:0000313" key="4">
    <source>
        <dbReference type="EMBL" id="PWA61553.1"/>
    </source>
</evidence>
<evidence type="ECO:0000256" key="1">
    <source>
        <dbReference type="ARBA" id="ARBA00010609"/>
    </source>
</evidence>
<comment type="similarity">
    <text evidence="1">Belongs to the multicopper oxidase family.</text>
</comment>
<comment type="caution">
    <text evidence="4">The sequence shown here is derived from an EMBL/GenBank/DDBJ whole genome shotgun (WGS) entry which is preliminary data.</text>
</comment>
<evidence type="ECO:0000256" key="2">
    <source>
        <dbReference type="SAM" id="SignalP"/>
    </source>
</evidence>
<dbReference type="OrthoDB" id="2121828at2759"/>
<proteinExistence type="inferred from homology"/>
<evidence type="ECO:0000313" key="5">
    <source>
        <dbReference type="Proteomes" id="UP000245207"/>
    </source>
</evidence>
<dbReference type="GO" id="GO:0005507">
    <property type="term" value="F:copper ion binding"/>
    <property type="evidence" value="ECO:0007669"/>
    <property type="project" value="InterPro"/>
</dbReference>
<reference evidence="4 5" key="1">
    <citation type="journal article" date="2018" name="Mol. Plant">
        <title>The genome of Artemisia annua provides insight into the evolution of Asteraceae family and artemisinin biosynthesis.</title>
        <authorList>
            <person name="Shen Q."/>
            <person name="Zhang L."/>
            <person name="Liao Z."/>
            <person name="Wang S."/>
            <person name="Yan T."/>
            <person name="Shi P."/>
            <person name="Liu M."/>
            <person name="Fu X."/>
            <person name="Pan Q."/>
            <person name="Wang Y."/>
            <person name="Lv Z."/>
            <person name="Lu X."/>
            <person name="Zhang F."/>
            <person name="Jiang W."/>
            <person name="Ma Y."/>
            <person name="Chen M."/>
            <person name="Hao X."/>
            <person name="Li L."/>
            <person name="Tang Y."/>
            <person name="Lv G."/>
            <person name="Zhou Y."/>
            <person name="Sun X."/>
            <person name="Brodelius P.E."/>
            <person name="Rose J.K.C."/>
            <person name="Tang K."/>
        </authorList>
    </citation>
    <scope>NUCLEOTIDE SEQUENCE [LARGE SCALE GENOMIC DNA]</scope>
    <source>
        <strain evidence="5">cv. Huhao1</strain>
        <tissue evidence="4">Leaf</tissue>
    </source>
</reference>
<protein>
    <submittedName>
        <fullName evidence="4">Monocopper oxidase-like protein SKS1</fullName>
    </submittedName>
</protein>
<feature type="chain" id="PRO_5015668137" evidence="2">
    <location>
        <begin position="26"/>
        <end position="104"/>
    </location>
</feature>
<dbReference type="Proteomes" id="UP000245207">
    <property type="component" value="Unassembled WGS sequence"/>
</dbReference>
<dbReference type="GO" id="GO:0016491">
    <property type="term" value="F:oxidoreductase activity"/>
    <property type="evidence" value="ECO:0007669"/>
    <property type="project" value="TreeGrafter"/>
</dbReference>
<dbReference type="AlphaFoldDB" id="A0A2U1MJU3"/>
<dbReference type="SUPFAM" id="SSF49503">
    <property type="entry name" value="Cupredoxins"/>
    <property type="match status" value="1"/>
</dbReference>
<name>A0A2U1MJU3_ARTAN</name>
<feature type="domain" description="Plastocyanin-like" evidence="3">
    <location>
        <begin position="32"/>
        <end position="102"/>
    </location>
</feature>
<evidence type="ECO:0000259" key="3">
    <source>
        <dbReference type="Pfam" id="PF07732"/>
    </source>
</evidence>
<gene>
    <name evidence="4" type="ORF">CTI12_AA251720</name>
</gene>
<dbReference type="InterPro" id="IPR011707">
    <property type="entry name" value="Cu-oxidase-like_N"/>
</dbReference>
<keyword evidence="5" id="KW-1185">Reference proteome</keyword>
<dbReference type="Gene3D" id="2.60.40.420">
    <property type="entry name" value="Cupredoxins - blue copper proteins"/>
    <property type="match status" value="1"/>
</dbReference>